<dbReference type="GO" id="GO:0005737">
    <property type="term" value="C:cytoplasm"/>
    <property type="evidence" value="ECO:0007669"/>
    <property type="project" value="UniProtKB-SubCell"/>
</dbReference>
<comment type="cofactor">
    <cofactor evidence="1 4">
        <name>a divalent metal cation</name>
        <dbReference type="ChEBI" id="CHEBI:60240"/>
    </cofactor>
</comment>
<dbReference type="Gene3D" id="3.90.950.10">
    <property type="match status" value="1"/>
</dbReference>
<dbReference type="CDD" id="cd00555">
    <property type="entry name" value="Maf"/>
    <property type="match status" value="1"/>
</dbReference>
<feature type="active site" description="Proton acceptor" evidence="4">
    <location>
        <position position="77"/>
    </location>
</feature>
<organism evidence="5 6">
    <name type="scientific">Candidatus Merdivivens pullistercoris</name>
    <dbReference type="NCBI Taxonomy" id="2840873"/>
    <lineage>
        <taxon>Bacteria</taxon>
        <taxon>Pseudomonadati</taxon>
        <taxon>Bacteroidota</taxon>
        <taxon>Bacteroidia</taxon>
        <taxon>Bacteroidales</taxon>
        <taxon>Muribaculaceae</taxon>
        <taxon>Muribaculaceae incertae sedis</taxon>
        <taxon>Candidatus Merdivivens</taxon>
    </lineage>
</organism>
<dbReference type="GO" id="GO:0009117">
    <property type="term" value="P:nucleotide metabolic process"/>
    <property type="evidence" value="ECO:0007669"/>
    <property type="project" value="UniProtKB-KW"/>
</dbReference>
<evidence type="ECO:0000313" key="5">
    <source>
        <dbReference type="EMBL" id="MBO8464968.1"/>
    </source>
</evidence>
<name>A0A9D9I4H0_9BACT</name>
<keyword evidence="4" id="KW-0963">Cytoplasm</keyword>
<dbReference type="EC" id="3.6.1.9" evidence="4"/>
<dbReference type="NCBIfam" id="TIGR00172">
    <property type="entry name" value="maf"/>
    <property type="match status" value="1"/>
</dbReference>
<dbReference type="PIRSF" id="PIRSF006305">
    <property type="entry name" value="Maf"/>
    <property type="match status" value="1"/>
</dbReference>
<proteinExistence type="inferred from homology"/>
<comment type="caution">
    <text evidence="4">Lacks conserved residue(s) required for the propagation of feature annotation.</text>
</comment>
<evidence type="ECO:0000313" key="6">
    <source>
        <dbReference type="Proteomes" id="UP000823597"/>
    </source>
</evidence>
<keyword evidence="3 4" id="KW-0546">Nucleotide metabolism</keyword>
<evidence type="ECO:0000256" key="4">
    <source>
        <dbReference type="HAMAP-Rule" id="MF_00528"/>
    </source>
</evidence>
<protein>
    <recommendedName>
        <fullName evidence="4">dTTP/UTP pyrophosphatase</fullName>
        <shortName evidence="4">dTTPase/UTPase</shortName>
        <ecNumber evidence="4">3.6.1.9</ecNumber>
    </recommendedName>
    <alternativeName>
        <fullName evidence="4">Nucleoside triphosphate pyrophosphatase</fullName>
    </alternativeName>
    <alternativeName>
        <fullName evidence="4">Nucleotide pyrophosphatase</fullName>
        <shortName evidence="4">Nucleotide PPase</shortName>
    </alternativeName>
</protein>
<dbReference type="InterPro" id="IPR003697">
    <property type="entry name" value="Maf-like"/>
</dbReference>
<dbReference type="EMBL" id="JADIME010000034">
    <property type="protein sequence ID" value="MBO8464968.1"/>
    <property type="molecule type" value="Genomic_DNA"/>
</dbReference>
<evidence type="ECO:0000256" key="2">
    <source>
        <dbReference type="ARBA" id="ARBA00022801"/>
    </source>
</evidence>
<reference evidence="5" key="2">
    <citation type="journal article" date="2021" name="PeerJ">
        <title>Extensive microbial diversity within the chicken gut microbiome revealed by metagenomics and culture.</title>
        <authorList>
            <person name="Gilroy R."/>
            <person name="Ravi A."/>
            <person name="Getino M."/>
            <person name="Pursley I."/>
            <person name="Horton D.L."/>
            <person name="Alikhan N.F."/>
            <person name="Baker D."/>
            <person name="Gharbi K."/>
            <person name="Hall N."/>
            <person name="Watson M."/>
            <person name="Adriaenssens E.M."/>
            <person name="Foster-Nyarko E."/>
            <person name="Jarju S."/>
            <person name="Secka A."/>
            <person name="Antonio M."/>
            <person name="Oren A."/>
            <person name="Chaudhuri R.R."/>
            <person name="La Ragione R."/>
            <person name="Hildebrand F."/>
            <person name="Pallen M.J."/>
        </authorList>
    </citation>
    <scope>NUCLEOTIDE SEQUENCE</scope>
    <source>
        <strain evidence="5">10037</strain>
    </source>
</reference>
<gene>
    <name evidence="5" type="primary">maf</name>
    <name evidence="5" type="ORF">IAB93_03110</name>
</gene>
<comment type="similarity">
    <text evidence="4">Belongs to the Maf family. YhdE subfamily.</text>
</comment>
<comment type="catalytic activity">
    <reaction evidence="4">
        <text>UTP + H2O = UMP + diphosphate + H(+)</text>
        <dbReference type="Rhea" id="RHEA:29395"/>
        <dbReference type="ChEBI" id="CHEBI:15377"/>
        <dbReference type="ChEBI" id="CHEBI:15378"/>
        <dbReference type="ChEBI" id="CHEBI:33019"/>
        <dbReference type="ChEBI" id="CHEBI:46398"/>
        <dbReference type="ChEBI" id="CHEBI:57865"/>
        <dbReference type="EC" id="3.6.1.9"/>
    </reaction>
</comment>
<dbReference type="InterPro" id="IPR029001">
    <property type="entry name" value="ITPase-like_fam"/>
</dbReference>
<dbReference type="Proteomes" id="UP000823597">
    <property type="component" value="Unassembled WGS sequence"/>
</dbReference>
<dbReference type="AlphaFoldDB" id="A0A9D9I4H0"/>
<keyword evidence="2 4" id="KW-0378">Hydrolase</keyword>
<reference evidence="5" key="1">
    <citation type="submission" date="2020-10" db="EMBL/GenBank/DDBJ databases">
        <authorList>
            <person name="Gilroy R."/>
        </authorList>
    </citation>
    <scope>NUCLEOTIDE SEQUENCE</scope>
    <source>
        <strain evidence="5">10037</strain>
    </source>
</reference>
<feature type="site" description="Important for substrate specificity" evidence="4">
    <location>
        <position position="78"/>
    </location>
</feature>
<comment type="function">
    <text evidence="4">Nucleoside triphosphate pyrophosphatase that hydrolyzes dTTP and UTP. May have a dual role in cell division arrest and in preventing the incorporation of modified nucleotides into cellular nucleic acids.</text>
</comment>
<dbReference type="PANTHER" id="PTHR43213">
    <property type="entry name" value="BIFUNCTIONAL DTTP/UTP PYROPHOSPHATASE/METHYLTRANSFERASE PROTEIN-RELATED"/>
    <property type="match status" value="1"/>
</dbReference>
<accession>A0A9D9I4H0</accession>
<evidence type="ECO:0000256" key="3">
    <source>
        <dbReference type="ARBA" id="ARBA00023080"/>
    </source>
</evidence>
<dbReference type="GO" id="GO:0047429">
    <property type="term" value="F:nucleoside triphosphate diphosphatase activity"/>
    <property type="evidence" value="ECO:0007669"/>
    <property type="project" value="UniProtKB-EC"/>
</dbReference>
<feature type="site" description="Important for substrate specificity" evidence="4">
    <location>
        <position position="18"/>
    </location>
</feature>
<comment type="catalytic activity">
    <reaction evidence="4">
        <text>dTTP + H2O = dTMP + diphosphate + H(+)</text>
        <dbReference type="Rhea" id="RHEA:28534"/>
        <dbReference type="ChEBI" id="CHEBI:15377"/>
        <dbReference type="ChEBI" id="CHEBI:15378"/>
        <dbReference type="ChEBI" id="CHEBI:33019"/>
        <dbReference type="ChEBI" id="CHEBI:37568"/>
        <dbReference type="ChEBI" id="CHEBI:63528"/>
        <dbReference type="EC" id="3.6.1.9"/>
    </reaction>
</comment>
<comment type="subcellular location">
    <subcellularLocation>
        <location evidence="4">Cytoplasm</location>
    </subcellularLocation>
</comment>
<dbReference type="HAMAP" id="MF_00528">
    <property type="entry name" value="Maf"/>
    <property type="match status" value="1"/>
</dbReference>
<sequence length="193" mass="21487">MAVDLSGHKIILGSASPRRKELMAGLDLDFTVETGTDCDESYDPATPVEEIPLAIATAKSHGFHRKLSDDEILITADTLVFCGTRKMGKPKTREEAAAMLRELSGKTHTVTTGVFIRTNWKNSGFSCSSQVTFKELEDSEIYYYIDKYRPFDKAGGYGIQEWIGYIGITSISGSYYNIMGLPVQRLYTALKEF</sequence>
<dbReference type="SUPFAM" id="SSF52972">
    <property type="entry name" value="ITPase-like"/>
    <property type="match status" value="1"/>
</dbReference>
<evidence type="ECO:0000256" key="1">
    <source>
        <dbReference type="ARBA" id="ARBA00001968"/>
    </source>
</evidence>
<dbReference type="Pfam" id="PF02545">
    <property type="entry name" value="Maf"/>
    <property type="match status" value="1"/>
</dbReference>
<comment type="caution">
    <text evidence="5">The sequence shown here is derived from an EMBL/GenBank/DDBJ whole genome shotgun (WGS) entry which is preliminary data.</text>
</comment>
<dbReference type="PANTHER" id="PTHR43213:SF5">
    <property type="entry name" value="BIFUNCTIONAL DTTP_UTP PYROPHOSPHATASE_METHYLTRANSFERASE PROTEIN-RELATED"/>
    <property type="match status" value="1"/>
</dbReference>
<feature type="site" description="Important for substrate specificity" evidence="4">
    <location>
        <position position="160"/>
    </location>
</feature>